<sequence>MPKLTSLPPGVRLDAAIERTLAAPGLDGVSRRHLDEAQTIISRAGQHNAVSGFAGRNLVDALMTFVMPRLRNPHVLQAERYRALLEQLQSDLAGSADDRIVREGVLTIRRELKRLSQLRQNSNSLVEG</sequence>
<keyword evidence="2" id="KW-1185">Reference proteome</keyword>
<dbReference type="Pfam" id="PF09474">
    <property type="entry name" value="Type_III_YscX"/>
    <property type="match status" value="1"/>
</dbReference>
<proteinExistence type="predicted"/>
<dbReference type="AlphaFoldDB" id="A0A0R3KGZ8"/>
<dbReference type="RefSeq" id="WP_057854883.1">
    <property type="nucleotide sequence ID" value="NZ_LLXX01000207.1"/>
</dbReference>
<protein>
    <submittedName>
        <fullName evidence="1">Uncharacterized protein</fullName>
    </submittedName>
</protein>
<name>A0A0R3KGZ8_9BRAD</name>
<comment type="caution">
    <text evidence="1">The sequence shown here is derived from an EMBL/GenBank/DDBJ whole genome shotgun (WGS) entry which is preliminary data.</text>
</comment>
<dbReference type="OrthoDB" id="8021526at2"/>
<reference evidence="1 2" key="1">
    <citation type="submission" date="2014-03" db="EMBL/GenBank/DDBJ databases">
        <title>Bradyrhizobium valentinum sp. nov., isolated from effective nodules of Lupinus mariae-josephae, a lupine endemic of basic-lime soils in Eastern Spain.</title>
        <authorList>
            <person name="Duran D."/>
            <person name="Rey L."/>
            <person name="Navarro A."/>
            <person name="Busquets A."/>
            <person name="Imperial J."/>
            <person name="Ruiz-Argueso T."/>
        </authorList>
    </citation>
    <scope>NUCLEOTIDE SEQUENCE [LARGE SCALE GENOMIC DNA]</scope>
    <source>
        <strain evidence="1 2">LmjM3</strain>
    </source>
</reference>
<evidence type="ECO:0000313" key="1">
    <source>
        <dbReference type="EMBL" id="KRQ95009.1"/>
    </source>
</evidence>
<dbReference type="InterPro" id="IPR012672">
    <property type="entry name" value="T3SS_YscX"/>
</dbReference>
<accession>A0A0R3KGZ8</accession>
<dbReference type="EMBL" id="LLXX01000207">
    <property type="protein sequence ID" value="KRQ95009.1"/>
    <property type="molecule type" value="Genomic_DNA"/>
</dbReference>
<evidence type="ECO:0000313" key="2">
    <source>
        <dbReference type="Proteomes" id="UP000051913"/>
    </source>
</evidence>
<gene>
    <name evidence="1" type="ORF">CP49_32475</name>
</gene>
<organism evidence="1 2">
    <name type="scientific">Bradyrhizobium valentinum</name>
    <dbReference type="NCBI Taxonomy" id="1518501"/>
    <lineage>
        <taxon>Bacteria</taxon>
        <taxon>Pseudomonadati</taxon>
        <taxon>Pseudomonadota</taxon>
        <taxon>Alphaproteobacteria</taxon>
        <taxon>Hyphomicrobiales</taxon>
        <taxon>Nitrobacteraceae</taxon>
        <taxon>Bradyrhizobium</taxon>
    </lineage>
</organism>
<dbReference type="STRING" id="1518501.CQ10_30135"/>
<dbReference type="Proteomes" id="UP000051913">
    <property type="component" value="Unassembled WGS sequence"/>
</dbReference>